<feature type="region of interest" description="Disordered" evidence="2">
    <location>
        <begin position="243"/>
        <end position="362"/>
    </location>
</feature>
<organism evidence="3 4">
    <name type="scientific">Glonium stellatum</name>
    <dbReference type="NCBI Taxonomy" id="574774"/>
    <lineage>
        <taxon>Eukaryota</taxon>
        <taxon>Fungi</taxon>
        <taxon>Dikarya</taxon>
        <taxon>Ascomycota</taxon>
        <taxon>Pezizomycotina</taxon>
        <taxon>Dothideomycetes</taxon>
        <taxon>Pleosporomycetidae</taxon>
        <taxon>Gloniales</taxon>
        <taxon>Gloniaceae</taxon>
        <taxon>Glonium</taxon>
    </lineage>
</organism>
<feature type="region of interest" description="Disordered" evidence="2">
    <location>
        <begin position="651"/>
        <end position="706"/>
    </location>
</feature>
<keyword evidence="1" id="KW-0175">Coiled coil</keyword>
<feature type="region of interest" description="Disordered" evidence="2">
    <location>
        <begin position="210"/>
        <end position="230"/>
    </location>
</feature>
<feature type="region of interest" description="Disordered" evidence="2">
    <location>
        <begin position="503"/>
        <end position="550"/>
    </location>
</feature>
<feature type="compositionally biased region" description="Polar residues" evidence="2">
    <location>
        <begin position="301"/>
        <end position="310"/>
    </location>
</feature>
<feature type="compositionally biased region" description="Polar residues" evidence="2">
    <location>
        <begin position="140"/>
        <end position="177"/>
    </location>
</feature>
<feature type="compositionally biased region" description="Basic and acidic residues" evidence="2">
    <location>
        <begin position="651"/>
        <end position="663"/>
    </location>
</feature>
<keyword evidence="4" id="KW-1185">Reference proteome</keyword>
<evidence type="ECO:0000313" key="4">
    <source>
        <dbReference type="Proteomes" id="UP000250140"/>
    </source>
</evidence>
<feature type="region of interest" description="Disordered" evidence="2">
    <location>
        <begin position="1"/>
        <end position="177"/>
    </location>
</feature>
<feature type="compositionally biased region" description="Polar residues" evidence="2">
    <location>
        <begin position="69"/>
        <end position="82"/>
    </location>
</feature>
<feature type="compositionally biased region" description="Acidic residues" evidence="2">
    <location>
        <begin position="508"/>
        <end position="529"/>
    </location>
</feature>
<evidence type="ECO:0000256" key="2">
    <source>
        <dbReference type="SAM" id="MobiDB-lite"/>
    </source>
</evidence>
<feature type="compositionally biased region" description="Low complexity" evidence="2">
    <location>
        <begin position="96"/>
        <end position="114"/>
    </location>
</feature>
<evidence type="ECO:0000256" key="1">
    <source>
        <dbReference type="SAM" id="Coils"/>
    </source>
</evidence>
<feature type="coiled-coil region" evidence="1">
    <location>
        <begin position="433"/>
        <end position="483"/>
    </location>
</feature>
<dbReference type="OrthoDB" id="2555519at2759"/>
<dbReference type="PANTHER" id="PTHR38701:SF1">
    <property type="entry name" value="UP-REGULATED DURING SEPTATION PROTEIN 1 DOMAIN-CONTAINING PROTEIN"/>
    <property type="match status" value="1"/>
</dbReference>
<name>A0A8E2JUX1_9PEZI</name>
<proteinExistence type="predicted"/>
<dbReference type="Proteomes" id="UP000250140">
    <property type="component" value="Unassembled WGS sequence"/>
</dbReference>
<protein>
    <submittedName>
        <fullName evidence="3">Uncharacterized protein</fullName>
    </submittedName>
</protein>
<reference evidence="3 4" key="1">
    <citation type="journal article" date="2016" name="Nat. Commun.">
        <title>Ectomycorrhizal ecology is imprinted in the genome of the dominant symbiotic fungus Cenococcum geophilum.</title>
        <authorList>
            <consortium name="DOE Joint Genome Institute"/>
            <person name="Peter M."/>
            <person name="Kohler A."/>
            <person name="Ohm R.A."/>
            <person name="Kuo A."/>
            <person name="Krutzmann J."/>
            <person name="Morin E."/>
            <person name="Arend M."/>
            <person name="Barry K.W."/>
            <person name="Binder M."/>
            <person name="Choi C."/>
            <person name="Clum A."/>
            <person name="Copeland A."/>
            <person name="Grisel N."/>
            <person name="Haridas S."/>
            <person name="Kipfer T."/>
            <person name="LaButti K."/>
            <person name="Lindquist E."/>
            <person name="Lipzen A."/>
            <person name="Maire R."/>
            <person name="Meier B."/>
            <person name="Mihaltcheva S."/>
            <person name="Molinier V."/>
            <person name="Murat C."/>
            <person name="Poggeler S."/>
            <person name="Quandt C.A."/>
            <person name="Sperisen C."/>
            <person name="Tritt A."/>
            <person name="Tisserant E."/>
            <person name="Crous P.W."/>
            <person name="Henrissat B."/>
            <person name="Nehls U."/>
            <person name="Egli S."/>
            <person name="Spatafora J.W."/>
            <person name="Grigoriev I.V."/>
            <person name="Martin F.M."/>
        </authorList>
    </citation>
    <scope>NUCLEOTIDE SEQUENCE [LARGE SCALE GENOMIC DNA]</scope>
    <source>
        <strain evidence="3 4">CBS 207.34</strain>
    </source>
</reference>
<dbReference type="PANTHER" id="PTHR38701">
    <property type="entry name" value="CHROMOSOME 8, WHOLE GENOME SHOTGUN SEQUENCE"/>
    <property type="match status" value="1"/>
</dbReference>
<accession>A0A8E2JUX1</accession>
<gene>
    <name evidence="3" type="ORF">AOQ84DRAFT_353695</name>
</gene>
<dbReference type="AlphaFoldDB" id="A0A8E2JUX1"/>
<dbReference type="EMBL" id="KV749303">
    <property type="protein sequence ID" value="OCL10144.1"/>
    <property type="molecule type" value="Genomic_DNA"/>
</dbReference>
<feature type="compositionally biased region" description="Low complexity" evidence="2">
    <location>
        <begin position="35"/>
        <end position="44"/>
    </location>
</feature>
<sequence length="706" mass="76687">MPADRYNVNNSRPLMPTLATNRTAKTPITPRLAASVTSTNTSSSRRPERSDTGNTPKGNSVAREDLTTPVKTFLSSNVTPRSSSRKSRVGTGSAQSTPNGTPGGTPTSSRPGSTIDTASTKEGNGFSGLGINGFHGASASGRTRSMVNGGTGYQNTSVNRSPMLNIQGASSSDIGAPKESSQMFFHALDPRSQDPSPIQRKPPAFFYANGKEDESSARSAGMPSPPLSSVERTRSHIQFFHADSTSELKNQPPLLTPPLATASHEPASFPAQSQKPLTLHPPSPSKDNIHPSYRKGVSQVIRPSTRNKPSAISILPGHPYSNIAQPHSRDSDHERSARRRSSAGTTSTRVSHVKSASLSSIDSVTSAKKGFHGHAETLSLVTPSPLHRESRVVSSGSVPESIVSAPTPPKEDFLGLPLSVPQSPTKSTGQSALQKMNELAANARRERKVLDLEISNSSLLAINRQLEREVRKQKAELRRFRRLSRAGQFSSCTLRSSMEDLSTIGDNELGDLSDTLEEAEDPGGEDERDDYTSESSVDEETLSPGALADRDANYRIKDEKRLQLDLSKHRELLVDSQKMNQSLKRCLGWTEDLIKEGKKALEYRVHVSDVKLGGRVLEELHVDQGTEHRQGGTLLSAWTLPDRDIDYEDRASLGSERTDRDSGVELEGLKQLQQQEQDHEQSIEGSEMGESPSRPPRSTDITVETF</sequence>
<feature type="compositionally biased region" description="Low complexity" evidence="2">
    <location>
        <begin position="665"/>
        <end position="675"/>
    </location>
</feature>
<feature type="compositionally biased region" description="Polar residues" evidence="2">
    <location>
        <begin position="7"/>
        <end position="26"/>
    </location>
</feature>
<evidence type="ECO:0000313" key="3">
    <source>
        <dbReference type="EMBL" id="OCL10144.1"/>
    </source>
</evidence>